<dbReference type="eggNOG" id="ENOG502S6FY">
    <property type="taxonomic scope" value="Eukaryota"/>
</dbReference>
<proteinExistence type="predicted"/>
<dbReference type="Proteomes" id="UP000582659">
    <property type="component" value="Unassembled WGS sequence"/>
</dbReference>
<gene>
    <name evidence="2" type="ORF">BXYJ_LOCUS6429</name>
</gene>
<dbReference type="AlphaFoldDB" id="A0A1I7SU83"/>
<evidence type="ECO:0000313" key="2">
    <source>
        <dbReference type="EMBL" id="CAD5220940.1"/>
    </source>
</evidence>
<evidence type="ECO:0000259" key="1">
    <source>
        <dbReference type="Pfam" id="PF24524"/>
    </source>
</evidence>
<keyword evidence="4" id="KW-1185">Reference proteome</keyword>
<feature type="domain" description="DUF7596" evidence="1">
    <location>
        <begin position="26"/>
        <end position="188"/>
    </location>
</feature>
<dbReference type="OrthoDB" id="5801741at2759"/>
<dbReference type="InterPro" id="IPR056017">
    <property type="entry name" value="DUF7596"/>
</dbReference>
<protein>
    <submittedName>
        <fullName evidence="2">(pine wood nematode) hypothetical protein</fullName>
    </submittedName>
</protein>
<evidence type="ECO:0000313" key="5">
    <source>
        <dbReference type="WBParaSite" id="BXY_1660500.1"/>
    </source>
</evidence>
<accession>A0A1I7SU83</accession>
<reference evidence="5" key="1">
    <citation type="submission" date="2016-11" db="UniProtKB">
        <authorList>
            <consortium name="WormBaseParasite"/>
        </authorList>
    </citation>
    <scope>IDENTIFICATION</scope>
</reference>
<evidence type="ECO:0000313" key="4">
    <source>
        <dbReference type="Proteomes" id="UP000659654"/>
    </source>
</evidence>
<sequence>MLATQPLHQLVQDSKASRAFNGNLLPSNNNASVLDLENLRSITVVEDDSKQSVPVAVGIFHSYTPNQYYCSAVATSDKYNDVFVNLAPIKRKAGEIGVSEDVADNHYVYKVAEKKTELKDLSGFSPYYSVFGKPEATPLLQSVIDELIDNAGHKNFDMKKNITVDLYVGEKSNDESIDLWRDKSGFVVSDKYRFLEYEVERPKLLSLLESSAKPSEYKFESLSAKTAVLFLDYDSNITVIDRQEYLEFLFGLQGVRGTVAIDAENQPVGYVLTLGERVLQLYADTEEIAESILLHHLRSETVPILQFFVISNNELFKKISAIASNEKRVNRYHTRILPSNVKWGNVFFLNMGAHLY</sequence>
<dbReference type="EMBL" id="CAJFCV020000003">
    <property type="protein sequence ID" value="CAG9107453.1"/>
    <property type="molecule type" value="Genomic_DNA"/>
</dbReference>
<name>A0A1I7SU83_BURXY</name>
<dbReference type="EMBL" id="CAJFDI010000003">
    <property type="protein sequence ID" value="CAD5220940.1"/>
    <property type="molecule type" value="Genomic_DNA"/>
</dbReference>
<dbReference type="Proteomes" id="UP000659654">
    <property type="component" value="Unassembled WGS sequence"/>
</dbReference>
<evidence type="ECO:0000313" key="3">
    <source>
        <dbReference type="Proteomes" id="UP000095284"/>
    </source>
</evidence>
<dbReference type="Proteomes" id="UP000095284">
    <property type="component" value="Unplaced"/>
</dbReference>
<dbReference type="Pfam" id="PF24524">
    <property type="entry name" value="DUF7596"/>
    <property type="match status" value="1"/>
</dbReference>
<dbReference type="WBParaSite" id="BXY_1660500.1">
    <property type="protein sequence ID" value="BXY_1660500.1"/>
    <property type="gene ID" value="BXY_1660500"/>
</dbReference>
<reference evidence="2" key="2">
    <citation type="submission" date="2020-09" db="EMBL/GenBank/DDBJ databases">
        <authorList>
            <person name="Kikuchi T."/>
        </authorList>
    </citation>
    <scope>NUCLEOTIDE SEQUENCE</scope>
    <source>
        <strain evidence="2">Ka4C1</strain>
    </source>
</reference>
<organism evidence="3 5">
    <name type="scientific">Bursaphelenchus xylophilus</name>
    <name type="common">Pinewood nematode worm</name>
    <name type="synonym">Aphelenchoides xylophilus</name>
    <dbReference type="NCBI Taxonomy" id="6326"/>
    <lineage>
        <taxon>Eukaryota</taxon>
        <taxon>Metazoa</taxon>
        <taxon>Ecdysozoa</taxon>
        <taxon>Nematoda</taxon>
        <taxon>Chromadorea</taxon>
        <taxon>Rhabditida</taxon>
        <taxon>Tylenchina</taxon>
        <taxon>Tylenchomorpha</taxon>
        <taxon>Aphelenchoidea</taxon>
        <taxon>Aphelenchoididae</taxon>
        <taxon>Bursaphelenchus</taxon>
    </lineage>
</organism>
<dbReference type="Gene3D" id="3.40.630.90">
    <property type="match status" value="1"/>
</dbReference>